<reference evidence="6 9" key="1">
    <citation type="submission" date="2016-01" db="EMBL/GenBank/DDBJ databases">
        <authorList>
            <person name="Mitreva M."/>
            <person name="Pepin K.H."/>
            <person name="Mihindukulasuriya K.A."/>
            <person name="Fulton R."/>
            <person name="Fronick C."/>
            <person name="O'Laughlin M."/>
            <person name="Miner T."/>
            <person name="Herter B."/>
            <person name="Rosa B.A."/>
            <person name="Cordes M."/>
            <person name="Tomlinson C."/>
            <person name="Wollam A."/>
            <person name="Palsikar V.B."/>
            <person name="Mardis E.R."/>
            <person name="Wilson R.K."/>
        </authorList>
    </citation>
    <scope>NUCLEOTIDE SEQUENCE [LARGE SCALE GENOMIC DNA]</scope>
    <source>
        <strain evidence="6 9">MJR7738</strain>
    </source>
</reference>
<organism evidence="8 10">
    <name type="scientific">Staphylococcus lugdunensis</name>
    <dbReference type="NCBI Taxonomy" id="28035"/>
    <lineage>
        <taxon>Bacteria</taxon>
        <taxon>Bacillati</taxon>
        <taxon>Bacillota</taxon>
        <taxon>Bacilli</taxon>
        <taxon>Bacillales</taxon>
        <taxon>Staphylococcaceae</taxon>
        <taxon>Staphylococcus</taxon>
    </lineage>
</organism>
<feature type="transmembrane region" description="Helical" evidence="5">
    <location>
        <begin position="234"/>
        <end position="252"/>
    </location>
</feature>
<evidence type="ECO:0000256" key="3">
    <source>
        <dbReference type="ARBA" id="ARBA00022989"/>
    </source>
</evidence>
<evidence type="ECO:0000313" key="10">
    <source>
        <dbReference type="Proteomes" id="UP000293637"/>
    </source>
</evidence>
<feature type="transmembrane region" description="Helical" evidence="5">
    <location>
        <begin position="146"/>
        <end position="167"/>
    </location>
</feature>
<dbReference type="EMBL" id="SCHB01000002">
    <property type="protein sequence ID" value="TBW72870.1"/>
    <property type="molecule type" value="Genomic_DNA"/>
</dbReference>
<dbReference type="InterPro" id="IPR003339">
    <property type="entry name" value="ABC/ECF_trnsptr_transmembrane"/>
</dbReference>
<dbReference type="PANTHER" id="PTHR33514:SF1">
    <property type="entry name" value="ABC TRANSPORTER PERMEASE"/>
    <property type="match status" value="1"/>
</dbReference>
<dbReference type="eggNOG" id="COG0619">
    <property type="taxonomic scope" value="Bacteria"/>
</dbReference>
<dbReference type="Proteomes" id="UP000070063">
    <property type="component" value="Unassembled WGS sequence"/>
</dbReference>
<feature type="transmembrane region" description="Helical" evidence="5">
    <location>
        <begin position="114"/>
        <end position="134"/>
    </location>
</feature>
<dbReference type="STRING" id="28035.B6N84_08725"/>
<keyword evidence="3 5" id="KW-1133">Transmembrane helix</keyword>
<dbReference type="OMA" id="WGLIHIT"/>
<dbReference type="GeneID" id="58090077"/>
<feature type="transmembrane region" description="Helical" evidence="5">
    <location>
        <begin position="15"/>
        <end position="33"/>
    </location>
</feature>
<evidence type="ECO:0000256" key="5">
    <source>
        <dbReference type="SAM" id="Phobius"/>
    </source>
</evidence>
<dbReference type="Proteomes" id="UP000325462">
    <property type="component" value="Chromosome"/>
</dbReference>
<keyword evidence="11" id="KW-1185">Reference proteome</keyword>
<comment type="subcellular location">
    <subcellularLocation>
        <location evidence="1">Membrane</location>
        <topology evidence="1">Multi-pass membrane protein</topology>
    </subcellularLocation>
</comment>
<evidence type="ECO:0000313" key="7">
    <source>
        <dbReference type="EMBL" id="QEX39235.1"/>
    </source>
</evidence>
<dbReference type="Proteomes" id="UP000293637">
    <property type="component" value="Unassembled WGS sequence"/>
</dbReference>
<dbReference type="EMBL" id="LRQI01000026">
    <property type="protein sequence ID" value="KXA39588.1"/>
    <property type="molecule type" value="Genomic_DNA"/>
</dbReference>
<evidence type="ECO:0000313" key="11">
    <source>
        <dbReference type="Proteomes" id="UP000325462"/>
    </source>
</evidence>
<dbReference type="Pfam" id="PF02361">
    <property type="entry name" value="CbiQ"/>
    <property type="match status" value="1"/>
</dbReference>
<name>A0A133Q9P2_STALU</name>
<sequence length="269" mass="31217">MFERWKKRYTFMDDVNIITKLLLGITLFFFVIFIHNFDYMLYISALMFIFLMLFNGTELKITLAFLFATILFALTSSLFMILYGNGEHFIFKLGIIQISTESIVRGLHISLRTITVSMFGILIALTSQIVMIFYSLMQHLKIKPKIAYAFMAAIRMVPLIISSLIQLRRSLKMRYQMIDKSNYKGLKRFKHLLIPILSQNIRRAHQLSVAMETKGFKDGPRTYYYNAPFSYKDVLLVLCFVGIILLSFYLSAHFPITGIQDARVSGKLS</sequence>
<dbReference type="AlphaFoldDB" id="A0A133Q9P2"/>
<evidence type="ECO:0000256" key="2">
    <source>
        <dbReference type="ARBA" id="ARBA00022692"/>
    </source>
</evidence>
<reference evidence="7 11" key="3">
    <citation type="submission" date="2019-07" db="EMBL/GenBank/DDBJ databases">
        <title>Comparative genome analysis of staphylococcus lugdunensis shows clonal complex-dependent diversity of the putative virulence factor, ess/type vii locus.</title>
        <authorList>
            <person name="Lebeurre J."/>
            <person name="Dahyot S."/>
            <person name="Diene S."/>
            <person name="Paulay A."/>
            <person name="Aubourg M."/>
            <person name="Argemi X."/>
            <person name="Giard J.-C."/>
            <person name="Tournier I."/>
            <person name="Francois P."/>
            <person name="Pestel-Caron M."/>
        </authorList>
    </citation>
    <scope>NUCLEOTIDE SEQUENCE [LARGE SCALE GENOMIC DNA]</scope>
    <source>
        <strain evidence="7 11">SL13</strain>
    </source>
</reference>
<keyword evidence="4 5" id="KW-0472">Membrane</keyword>
<evidence type="ECO:0000256" key="1">
    <source>
        <dbReference type="ARBA" id="ARBA00004141"/>
    </source>
</evidence>
<dbReference type="EMBL" id="CP041722">
    <property type="protein sequence ID" value="QEX39235.1"/>
    <property type="molecule type" value="Genomic_DNA"/>
</dbReference>
<dbReference type="CDD" id="cd16914">
    <property type="entry name" value="EcfT"/>
    <property type="match status" value="1"/>
</dbReference>
<evidence type="ECO:0000313" key="8">
    <source>
        <dbReference type="EMBL" id="TBW72870.1"/>
    </source>
</evidence>
<accession>A0A133Q9P2</accession>
<reference evidence="8 10" key="2">
    <citation type="journal article" date="2019" name="Sci. Transl. Med.">
        <title>Quorum sensing between bacterial species on the skin protects against epidermal injury in atopic dermatitis.</title>
        <authorList>
            <person name="Williams M.R."/>
        </authorList>
    </citation>
    <scope>NUCLEOTIDE SEQUENCE [LARGE SCALE GENOMIC DNA]</scope>
    <source>
        <strain evidence="8 10">E7</strain>
    </source>
</reference>
<feature type="transmembrane region" description="Helical" evidence="5">
    <location>
        <begin position="63"/>
        <end position="83"/>
    </location>
</feature>
<keyword evidence="2 5" id="KW-0812">Transmembrane</keyword>
<proteinExistence type="predicted"/>
<dbReference type="GO" id="GO:0005886">
    <property type="term" value="C:plasma membrane"/>
    <property type="evidence" value="ECO:0007669"/>
    <property type="project" value="TreeGrafter"/>
</dbReference>
<gene>
    <name evidence="8" type="ORF">EQ812_03240</name>
    <name evidence="7" type="ORF">FO454_10155</name>
    <name evidence="6" type="ORF">HMPREF3225_00655</name>
</gene>
<evidence type="ECO:0000313" key="9">
    <source>
        <dbReference type="Proteomes" id="UP000070063"/>
    </source>
</evidence>
<evidence type="ECO:0000313" key="6">
    <source>
        <dbReference type="EMBL" id="KXA39588.1"/>
    </source>
</evidence>
<protein>
    <submittedName>
        <fullName evidence="6">Cobalt transport protein</fullName>
    </submittedName>
    <submittedName>
        <fullName evidence="8">Energy-coupling factor transporter transmembrane protein EcfT</fullName>
    </submittedName>
</protein>
<dbReference type="RefSeq" id="WP_002459443.1">
    <property type="nucleotide sequence ID" value="NZ_AP021848.1"/>
</dbReference>
<dbReference type="PANTHER" id="PTHR33514">
    <property type="entry name" value="PROTEIN ABCI12, CHLOROPLASTIC"/>
    <property type="match status" value="1"/>
</dbReference>
<evidence type="ECO:0000256" key="4">
    <source>
        <dbReference type="ARBA" id="ARBA00023136"/>
    </source>
</evidence>